<dbReference type="AlphaFoldDB" id="A0A1X2IW32"/>
<keyword evidence="6 7" id="KW-0472">Membrane</keyword>
<feature type="transmembrane region" description="Helical" evidence="7">
    <location>
        <begin position="134"/>
        <end position="156"/>
    </location>
</feature>
<evidence type="ECO:0000313" key="10">
    <source>
        <dbReference type="Proteomes" id="UP000193560"/>
    </source>
</evidence>
<dbReference type="EMBL" id="MCGE01000003">
    <property type="protein sequence ID" value="ORZ23233.1"/>
    <property type="molecule type" value="Genomic_DNA"/>
</dbReference>
<comment type="caution">
    <text evidence="9">The sequence shown here is derived from an EMBL/GenBank/DDBJ whole genome shotgun (WGS) entry which is preliminary data.</text>
</comment>
<dbReference type="InterPro" id="IPR051987">
    <property type="entry name" value="Sigma-2_receptor-like"/>
</dbReference>
<feature type="transmembrane region" description="Helical" evidence="7">
    <location>
        <begin position="12"/>
        <end position="35"/>
    </location>
</feature>
<comment type="subcellular location">
    <subcellularLocation>
        <location evidence="1">Endoplasmic reticulum membrane</location>
        <topology evidence="1">Multi-pass membrane protein</topology>
    </subcellularLocation>
</comment>
<accession>A0A1X2IW32</accession>
<dbReference type="Proteomes" id="UP000193560">
    <property type="component" value="Unassembled WGS sequence"/>
</dbReference>
<dbReference type="Pfam" id="PF05241">
    <property type="entry name" value="EBP"/>
    <property type="match status" value="1"/>
</dbReference>
<keyword evidence="4 7" id="KW-0256">Endoplasmic reticulum</keyword>
<keyword evidence="3 7" id="KW-0812">Transmembrane</keyword>
<evidence type="ECO:0000256" key="1">
    <source>
        <dbReference type="ARBA" id="ARBA00004477"/>
    </source>
</evidence>
<feature type="transmembrane region" description="Helical" evidence="7">
    <location>
        <begin position="100"/>
        <end position="122"/>
    </location>
</feature>
<organism evidence="9 10">
    <name type="scientific">Absidia repens</name>
    <dbReference type="NCBI Taxonomy" id="90262"/>
    <lineage>
        <taxon>Eukaryota</taxon>
        <taxon>Fungi</taxon>
        <taxon>Fungi incertae sedis</taxon>
        <taxon>Mucoromycota</taxon>
        <taxon>Mucoromycotina</taxon>
        <taxon>Mucoromycetes</taxon>
        <taxon>Mucorales</taxon>
        <taxon>Cunninghamellaceae</taxon>
        <taxon>Absidia</taxon>
    </lineage>
</organism>
<gene>
    <name evidence="9" type="ORF">BCR42DRAFT_404315</name>
</gene>
<dbReference type="PROSITE" id="PS51751">
    <property type="entry name" value="EXPERA"/>
    <property type="match status" value="1"/>
</dbReference>
<dbReference type="GO" id="GO:0005789">
    <property type="term" value="C:endoplasmic reticulum membrane"/>
    <property type="evidence" value="ECO:0007669"/>
    <property type="project" value="UniProtKB-SubCell"/>
</dbReference>
<evidence type="ECO:0000256" key="7">
    <source>
        <dbReference type="PIRNR" id="PIRNR031032"/>
    </source>
</evidence>
<evidence type="ECO:0000256" key="5">
    <source>
        <dbReference type="ARBA" id="ARBA00022989"/>
    </source>
</evidence>
<proteinExistence type="inferred from homology"/>
<dbReference type="PANTHER" id="PTHR31204:SF1">
    <property type="entry name" value="SIGMA INTRACELLULAR RECEPTOR 2"/>
    <property type="match status" value="1"/>
</dbReference>
<dbReference type="InterPro" id="IPR016964">
    <property type="entry name" value="Sigma2_recept"/>
</dbReference>
<keyword evidence="10" id="KW-1185">Reference proteome</keyword>
<dbReference type="PIRSF" id="PIRSF031032">
    <property type="entry name" value="TMP_97_prd"/>
    <property type="match status" value="1"/>
</dbReference>
<evidence type="ECO:0000256" key="2">
    <source>
        <dbReference type="ARBA" id="ARBA00009096"/>
    </source>
</evidence>
<name>A0A1X2IW32_9FUNG</name>
<dbReference type="STRING" id="90262.A0A1X2IW32"/>
<feature type="domain" description="EXPERA" evidence="8">
    <location>
        <begin position="11"/>
        <end position="151"/>
    </location>
</feature>
<feature type="transmembrane region" description="Helical" evidence="7">
    <location>
        <begin position="67"/>
        <end position="88"/>
    </location>
</feature>
<comment type="similarity">
    <text evidence="2">Belongs to the TMEM97/sigma-2 receptor family.</text>
</comment>
<dbReference type="InterPro" id="IPR033118">
    <property type="entry name" value="EXPERA"/>
</dbReference>
<keyword evidence="5 7" id="KW-1133">Transmembrane helix</keyword>
<dbReference type="OrthoDB" id="433124at2759"/>
<protein>
    <recommendedName>
        <fullName evidence="7">Efficient mitochondria targeting-associated protein 19</fullName>
    </recommendedName>
</protein>
<evidence type="ECO:0000256" key="6">
    <source>
        <dbReference type="ARBA" id="ARBA00023136"/>
    </source>
</evidence>
<evidence type="ECO:0000259" key="8">
    <source>
        <dbReference type="PROSITE" id="PS51751"/>
    </source>
</evidence>
<evidence type="ECO:0000256" key="4">
    <source>
        <dbReference type="ARBA" id="ARBA00022824"/>
    </source>
</evidence>
<reference evidence="9 10" key="1">
    <citation type="submission" date="2016-07" db="EMBL/GenBank/DDBJ databases">
        <title>Pervasive Adenine N6-methylation of Active Genes in Fungi.</title>
        <authorList>
            <consortium name="DOE Joint Genome Institute"/>
            <person name="Mondo S.J."/>
            <person name="Dannebaum R.O."/>
            <person name="Kuo R.C."/>
            <person name="Labutti K."/>
            <person name="Haridas S."/>
            <person name="Kuo A."/>
            <person name="Salamov A."/>
            <person name="Ahrendt S.R."/>
            <person name="Lipzen A."/>
            <person name="Sullivan W."/>
            <person name="Andreopoulos W.B."/>
            <person name="Clum A."/>
            <person name="Lindquist E."/>
            <person name="Daum C."/>
            <person name="Ramamoorthy G.K."/>
            <person name="Gryganskyi A."/>
            <person name="Culley D."/>
            <person name="Magnuson J.K."/>
            <person name="James T.Y."/>
            <person name="O'Malley M.A."/>
            <person name="Stajich J.E."/>
            <person name="Spatafora J.W."/>
            <person name="Visel A."/>
            <person name="Grigoriev I.V."/>
        </authorList>
    </citation>
    <scope>NUCLEOTIDE SEQUENCE [LARGE SCALE GENOMIC DNA]</scope>
    <source>
        <strain evidence="9 10">NRRL 1336</strain>
    </source>
</reference>
<evidence type="ECO:0000313" key="9">
    <source>
        <dbReference type="EMBL" id="ORZ23233.1"/>
    </source>
</evidence>
<evidence type="ECO:0000256" key="3">
    <source>
        <dbReference type="ARBA" id="ARBA00022692"/>
    </source>
</evidence>
<sequence length="171" mass="19722">MAATSLLSRPLDLVYFIYFVTHIPVTFLIDFQVFYPASIVPQVLKDALAMFVNDFKDPLMGADPPHYWFLSFVYCELFFQFIFFFVACHGLWKDSTRCRIGLCIYASHVATTVNASLFEVFLNPAYALTSTERYTLASFYLPYLILPLIMLVDSYFRLSKALSHTQSKKVD</sequence>
<dbReference type="PANTHER" id="PTHR31204">
    <property type="entry name" value="SIGMA INTRACELLULAR RECEPTOR 2"/>
    <property type="match status" value="1"/>
</dbReference>